<evidence type="ECO:0000313" key="9">
    <source>
        <dbReference type="Proteomes" id="UP000031829"/>
    </source>
</evidence>
<keyword evidence="4" id="KW-0812">Transmembrane</keyword>
<proteinExistence type="predicted"/>
<dbReference type="PANTHER" id="PTHR23517:SF3">
    <property type="entry name" value="INTEGRAL MEMBRANE TRANSPORT PROTEIN"/>
    <property type="match status" value="1"/>
</dbReference>
<evidence type="ECO:0000256" key="5">
    <source>
        <dbReference type="ARBA" id="ARBA00022989"/>
    </source>
</evidence>
<dbReference type="PANTHER" id="PTHR23517">
    <property type="entry name" value="RESISTANCE PROTEIN MDTM, PUTATIVE-RELATED-RELATED"/>
    <property type="match status" value="1"/>
</dbReference>
<dbReference type="Pfam" id="PF07690">
    <property type="entry name" value="MFS_1"/>
    <property type="match status" value="1"/>
</dbReference>
<dbReference type="EMBL" id="CP009920">
    <property type="protein sequence ID" value="AJI20274.1"/>
    <property type="molecule type" value="Genomic_DNA"/>
</dbReference>
<comment type="subcellular location">
    <subcellularLocation>
        <location evidence="1">Cell membrane</location>
        <topology evidence="1">Multi-pass membrane protein</topology>
    </subcellularLocation>
</comment>
<keyword evidence="3" id="KW-1003">Cell membrane</keyword>
<evidence type="ECO:0000313" key="8">
    <source>
        <dbReference type="EMBL" id="AJI20274.1"/>
    </source>
</evidence>
<keyword evidence="6" id="KW-0472">Membrane</keyword>
<dbReference type="InterPro" id="IPR050171">
    <property type="entry name" value="MFS_Transporters"/>
</dbReference>
<evidence type="ECO:0000256" key="4">
    <source>
        <dbReference type="ARBA" id="ARBA00022692"/>
    </source>
</evidence>
<protein>
    <submittedName>
        <fullName evidence="8">Major Facilitator Superfamily protein</fullName>
    </submittedName>
</protein>
<dbReference type="InterPro" id="IPR011701">
    <property type="entry name" value="MFS"/>
</dbReference>
<evidence type="ECO:0000256" key="1">
    <source>
        <dbReference type="ARBA" id="ARBA00004651"/>
    </source>
</evidence>
<evidence type="ECO:0000256" key="3">
    <source>
        <dbReference type="ARBA" id="ARBA00022475"/>
    </source>
</evidence>
<evidence type="ECO:0000256" key="6">
    <source>
        <dbReference type="ARBA" id="ARBA00023136"/>
    </source>
</evidence>
<keyword evidence="2" id="KW-0813">Transport</keyword>
<dbReference type="SUPFAM" id="SSF103473">
    <property type="entry name" value="MFS general substrate transporter"/>
    <property type="match status" value="1"/>
</dbReference>
<dbReference type="Proteomes" id="UP000031829">
    <property type="component" value="Chromosome"/>
</dbReference>
<dbReference type="Gene3D" id="1.20.1250.20">
    <property type="entry name" value="MFS general substrate transporter like domains"/>
    <property type="match status" value="1"/>
</dbReference>
<dbReference type="GeneID" id="93642836"/>
<accession>A0A0B6AKD2</accession>
<sequence>MTYKQLLHSQSLMITASSIVFPFYLLLLRNLGDSYSQFGLAYGIFALTAALSHPLIGSWSDRVGEKRLLLLYTFGMAVVMIIIPVLTTITQVYIVQIIMGLLGALQKTAEKIALSRQTDRAHRGKQVGHYHLWTSIWAALAVIATGYIIDFLTIGSLFYITSFMYVAAGVLIWQKPKTIELERHHSL</sequence>
<evidence type="ECO:0000256" key="2">
    <source>
        <dbReference type="ARBA" id="ARBA00022448"/>
    </source>
</evidence>
<dbReference type="RefSeq" id="WP_034651876.1">
    <property type="nucleotide sequence ID" value="NZ_BCVB01000016.1"/>
</dbReference>
<dbReference type="GO" id="GO:0022857">
    <property type="term" value="F:transmembrane transporter activity"/>
    <property type="evidence" value="ECO:0007669"/>
    <property type="project" value="InterPro"/>
</dbReference>
<organism evidence="8 9">
    <name type="scientific">Priestia megaterium (strain ATCC 14581 / DSM 32 / CCUG 1817 / JCM 2506 / NBRC 15308 / NCIMB 9376 / NCTC 10342 / NRRL B-14308 / VKM B-512 / Ford 19)</name>
    <name type="common">Bacillus megaterium</name>
    <dbReference type="NCBI Taxonomy" id="1348623"/>
    <lineage>
        <taxon>Bacteria</taxon>
        <taxon>Bacillati</taxon>
        <taxon>Bacillota</taxon>
        <taxon>Bacilli</taxon>
        <taxon>Bacillales</taxon>
        <taxon>Bacillaceae</taxon>
        <taxon>Priestia</taxon>
    </lineage>
</organism>
<dbReference type="HOGENOM" id="CLU_1493308_0_0_9"/>
<name>A0A0B6AKD2_PRIM2</name>
<dbReference type="GO" id="GO:0005886">
    <property type="term" value="C:plasma membrane"/>
    <property type="evidence" value="ECO:0007669"/>
    <property type="project" value="UniProtKB-SubCell"/>
</dbReference>
<keyword evidence="5" id="KW-1133">Transmembrane helix</keyword>
<feature type="domain" description="Major facilitator superfamily (MFS) profile" evidence="7">
    <location>
        <begin position="1"/>
        <end position="187"/>
    </location>
</feature>
<dbReference type="KEGG" id="bmeg:BG04_4854"/>
<dbReference type="InterPro" id="IPR036259">
    <property type="entry name" value="MFS_trans_sf"/>
</dbReference>
<dbReference type="PROSITE" id="PS50850">
    <property type="entry name" value="MFS"/>
    <property type="match status" value="1"/>
</dbReference>
<gene>
    <name evidence="8" type="ORF">BG04_4854</name>
</gene>
<reference evidence="8 9" key="1">
    <citation type="journal article" date="2015" name="Genome Announc.">
        <title>Complete genome sequences for 35 biothreat assay-relevant bacillus species.</title>
        <authorList>
            <person name="Johnson S.L."/>
            <person name="Daligault H.E."/>
            <person name="Davenport K.W."/>
            <person name="Jaissle J."/>
            <person name="Frey K.G."/>
            <person name="Ladner J.T."/>
            <person name="Broomall S.M."/>
            <person name="Bishop-Lilly K.A."/>
            <person name="Bruce D.C."/>
            <person name="Gibbons H.S."/>
            <person name="Coyne S.R."/>
            <person name="Lo C.C."/>
            <person name="Meincke L."/>
            <person name="Munk A.C."/>
            <person name="Koroleva G.I."/>
            <person name="Rosenzweig C.N."/>
            <person name="Palacios G.F."/>
            <person name="Redden C.L."/>
            <person name="Minogue T.D."/>
            <person name="Chain P.S."/>
        </authorList>
    </citation>
    <scope>NUCLEOTIDE SEQUENCE [LARGE SCALE GENOMIC DNA]</scope>
    <source>
        <strain evidence="9">ATCC 14581 / DSM 32 / JCM 2506 / NBRC 15308 / NCIMB 9376 / NCTC 10342 / NRRL B-14308 / VKM B-512</strain>
    </source>
</reference>
<evidence type="ECO:0000259" key="7">
    <source>
        <dbReference type="PROSITE" id="PS50850"/>
    </source>
</evidence>
<dbReference type="AlphaFoldDB" id="A0A0B6AKD2"/>
<dbReference type="InterPro" id="IPR020846">
    <property type="entry name" value="MFS_dom"/>
</dbReference>